<dbReference type="EMBL" id="CP083681">
    <property type="protein sequence ID" value="UYU71596.1"/>
    <property type="molecule type" value="Genomic_DNA"/>
</dbReference>
<dbReference type="EMBL" id="WCRW01000001">
    <property type="protein sequence ID" value="KAB4458510.1"/>
    <property type="molecule type" value="Genomic_DNA"/>
</dbReference>
<evidence type="ECO:0000313" key="2">
    <source>
        <dbReference type="EMBL" id="KAB4458510.1"/>
    </source>
</evidence>
<reference evidence="5" key="3">
    <citation type="submission" date="2021-06" db="EMBL/GenBank/DDBJ databases">
        <title>Interrogation of the integrated mobile genetic elements in gut-associated Bacteroides with a consensus prediction approach.</title>
        <authorList>
            <person name="Campbell D.E."/>
            <person name="Leigh J.R."/>
            <person name="Kim T."/>
            <person name="England W."/>
            <person name="Whitaker R.J."/>
            <person name="Degnan P.H."/>
        </authorList>
    </citation>
    <scope>NUCLEOTIDE SEQUENCE</scope>
    <source>
        <strain evidence="5">VPI-BTDOT2</strain>
    </source>
</reference>
<dbReference type="Proteomes" id="UP001156216">
    <property type="component" value="Chromosome"/>
</dbReference>
<proteinExistence type="predicted"/>
<dbReference type="AlphaFoldDB" id="A0A0P0EQB7"/>
<feature type="domain" description="SecDF P1 head subdomain" evidence="1">
    <location>
        <begin position="40"/>
        <end position="118"/>
    </location>
</feature>
<reference evidence="4 6" key="1">
    <citation type="submission" date="2018-08" db="EMBL/GenBank/DDBJ databases">
        <title>A genome reference for cultivated species of the human gut microbiota.</title>
        <authorList>
            <person name="Zou Y."/>
            <person name="Xue W."/>
            <person name="Luo G."/>
        </authorList>
    </citation>
    <scope>NUCLEOTIDE SEQUENCE [LARGE SCALE GENOMIC DNA]</scope>
    <source>
        <strain evidence="4 6">AF37-12</strain>
    </source>
</reference>
<sequence>MQKKNLFGILILIAYFASCNQIHKTHYENGWYHILSQQKDSIAKESIVTVKDFVSLRMDSDENGTCVIVGQISKHKLKKWAKETEKAIGKHIAFVLDDTVITNPKVNARIENGVFQISLPHGYDLKNIYNKIRKEKIDSIESIFKGWEKDSIYYSSKEKADSIVFAIDYWEASEWVDMSVNPEDHYWWGDLDTATYSKLESALCEEIAKPNFSSRAEDYMKLDTYKRYKAYLCENADYINLMFQGFLFTEPATGLCGFLVDDIVRSRYPTAPSIRVMTLKIDNQDDEMFAKLKYQKAIWRLMNKERDAKSNKQ</sequence>
<protein>
    <recommendedName>
        <fullName evidence="1">SecDF P1 head subdomain domain-containing protein</fullName>
    </recommendedName>
</protein>
<evidence type="ECO:0000313" key="8">
    <source>
        <dbReference type="Proteomes" id="UP000436858"/>
    </source>
</evidence>
<dbReference type="KEGG" id="btho:Btheta7330_01585"/>
<accession>A0A0P0EQB7</accession>
<evidence type="ECO:0000313" key="3">
    <source>
        <dbReference type="EMBL" id="KAB4480472.1"/>
    </source>
</evidence>
<dbReference type="Proteomes" id="UP000436825">
    <property type="component" value="Unassembled WGS sequence"/>
</dbReference>
<dbReference type="Pfam" id="PF22599">
    <property type="entry name" value="SecDF_P1_head"/>
    <property type="match status" value="1"/>
</dbReference>
<evidence type="ECO:0000259" key="1">
    <source>
        <dbReference type="Pfam" id="PF22599"/>
    </source>
</evidence>
<evidence type="ECO:0000313" key="7">
    <source>
        <dbReference type="Proteomes" id="UP000436825"/>
    </source>
</evidence>
<dbReference type="Proteomes" id="UP000436858">
    <property type="component" value="Unassembled WGS sequence"/>
</dbReference>
<gene>
    <name evidence="4" type="ORF">DW011_25650</name>
    <name evidence="2" type="ORF">GAN75_00140</name>
    <name evidence="3" type="ORF">GAN91_15645</name>
    <name evidence="5" type="ORF">KQP59_00345</name>
</gene>
<dbReference type="EMBL" id="QROV01000059">
    <property type="protein sequence ID" value="RHL52197.1"/>
    <property type="molecule type" value="Genomic_DNA"/>
</dbReference>
<dbReference type="GeneID" id="75113182"/>
<evidence type="ECO:0000313" key="6">
    <source>
        <dbReference type="Proteomes" id="UP000283616"/>
    </source>
</evidence>
<dbReference type="InterPro" id="IPR054384">
    <property type="entry name" value="SecDF_P1_head"/>
</dbReference>
<reference evidence="7 8" key="2">
    <citation type="journal article" date="2019" name="Nat. Med.">
        <title>A library of human gut bacterial isolates paired with longitudinal multiomics data enables mechanistic microbiome research.</title>
        <authorList>
            <person name="Poyet M."/>
            <person name="Groussin M."/>
            <person name="Gibbons S.M."/>
            <person name="Avila-Pacheco J."/>
            <person name="Jiang X."/>
            <person name="Kearney S.M."/>
            <person name="Perrotta A.R."/>
            <person name="Berdy B."/>
            <person name="Zhao S."/>
            <person name="Lieberman T.D."/>
            <person name="Swanson P.K."/>
            <person name="Smith M."/>
            <person name="Roesemann S."/>
            <person name="Alexander J.E."/>
            <person name="Rich S.A."/>
            <person name="Livny J."/>
            <person name="Vlamakis H."/>
            <person name="Clish C."/>
            <person name="Bullock K."/>
            <person name="Deik A."/>
            <person name="Scott J."/>
            <person name="Pierce K.A."/>
            <person name="Xavier R.J."/>
            <person name="Alm E.J."/>
        </authorList>
    </citation>
    <scope>NUCLEOTIDE SEQUENCE [LARGE SCALE GENOMIC DNA]</scope>
    <source>
        <strain evidence="2 7">BIOML-A160</strain>
        <strain evidence="3 8">BIOML-A162</strain>
    </source>
</reference>
<dbReference type="Proteomes" id="UP000283616">
    <property type="component" value="Unassembled WGS sequence"/>
</dbReference>
<dbReference type="RefSeq" id="WP_004311519.1">
    <property type="nucleotide sequence ID" value="NZ_CAXSTA010000043.1"/>
</dbReference>
<organism evidence="3 8">
    <name type="scientific">Bacteroides thetaiotaomicron</name>
    <dbReference type="NCBI Taxonomy" id="818"/>
    <lineage>
        <taxon>Bacteria</taxon>
        <taxon>Pseudomonadati</taxon>
        <taxon>Bacteroidota</taxon>
        <taxon>Bacteroidia</taxon>
        <taxon>Bacteroidales</taxon>
        <taxon>Bacteroidaceae</taxon>
        <taxon>Bacteroides</taxon>
    </lineage>
</organism>
<name>A0A0P0EQB7_BACT4</name>
<dbReference type="EMBL" id="WCRY01000014">
    <property type="protein sequence ID" value="KAB4480472.1"/>
    <property type="molecule type" value="Genomic_DNA"/>
</dbReference>
<evidence type="ECO:0000313" key="5">
    <source>
        <dbReference type="EMBL" id="UYU71596.1"/>
    </source>
</evidence>
<evidence type="ECO:0000313" key="4">
    <source>
        <dbReference type="EMBL" id="RHL52197.1"/>
    </source>
</evidence>
<dbReference type="Gene3D" id="3.30.1360.200">
    <property type="match status" value="1"/>
</dbReference>